<keyword evidence="2" id="KW-1185">Reference proteome</keyword>
<sequence length="140" mass="14639">MTRDLLRREAEAILCRETGAEAVARLCPRCGSSVHGRPLVDGGAHVSLSYARDLVAVAWSWAGPVGIDVELGDRLEWTRLEALLKAGGEGIADRLADPVDLPDVPTAVLPMPDGYVGTLVGQDVSWRLAGPGAPAAATST</sequence>
<evidence type="ECO:0000313" key="1">
    <source>
        <dbReference type="EMBL" id="WQQ26304.1"/>
    </source>
</evidence>
<dbReference type="InterPro" id="IPR037143">
    <property type="entry name" value="4-PPantetheinyl_Trfase_dom_sf"/>
</dbReference>
<protein>
    <recommendedName>
        <fullName evidence="3">Chemotaxis protein CheY</fullName>
    </recommendedName>
</protein>
<evidence type="ECO:0000313" key="2">
    <source>
        <dbReference type="Proteomes" id="UP001327225"/>
    </source>
</evidence>
<proteinExistence type="predicted"/>
<name>A0ABZ0ZPR0_9ACTN</name>
<organism evidence="1 2">
    <name type="scientific">Nocardioides bizhenqiangii</name>
    <dbReference type="NCBI Taxonomy" id="3095076"/>
    <lineage>
        <taxon>Bacteria</taxon>
        <taxon>Bacillati</taxon>
        <taxon>Actinomycetota</taxon>
        <taxon>Actinomycetes</taxon>
        <taxon>Propionibacteriales</taxon>
        <taxon>Nocardioidaceae</taxon>
        <taxon>Nocardioides</taxon>
    </lineage>
</organism>
<evidence type="ECO:0008006" key="3">
    <source>
        <dbReference type="Google" id="ProtNLM"/>
    </source>
</evidence>
<gene>
    <name evidence="1" type="ORF">SHK19_20380</name>
</gene>
<dbReference type="Proteomes" id="UP001327225">
    <property type="component" value="Chromosome"/>
</dbReference>
<dbReference type="Gene3D" id="3.90.470.20">
    <property type="entry name" value="4'-phosphopantetheinyl transferase domain"/>
    <property type="match status" value="1"/>
</dbReference>
<dbReference type="RefSeq" id="WP_322454574.1">
    <property type="nucleotide sequence ID" value="NZ_CP141059.1"/>
</dbReference>
<dbReference type="EMBL" id="CP141059">
    <property type="protein sequence ID" value="WQQ26304.1"/>
    <property type="molecule type" value="Genomic_DNA"/>
</dbReference>
<accession>A0ABZ0ZPR0</accession>
<reference evidence="2" key="1">
    <citation type="submission" date="2023-12" db="EMBL/GenBank/DDBJ databases">
        <title>Novel species in genus Nocardioides.</title>
        <authorList>
            <person name="Zhou H."/>
        </authorList>
    </citation>
    <scope>NUCLEOTIDE SEQUENCE [LARGE SCALE GENOMIC DNA]</scope>
    <source>
        <strain evidence="2">HM61</strain>
    </source>
</reference>